<accession>A0A9Q3L309</accession>
<reference evidence="2" key="1">
    <citation type="submission" date="2021-03" db="EMBL/GenBank/DDBJ databases">
        <title>Draft genome sequence of rust myrtle Austropuccinia psidii MF-1, a brazilian biotype.</title>
        <authorList>
            <person name="Quecine M.C."/>
            <person name="Pachon D.M.R."/>
            <person name="Bonatelli M.L."/>
            <person name="Correr F.H."/>
            <person name="Franceschini L.M."/>
            <person name="Leite T.F."/>
            <person name="Margarido G.R.A."/>
            <person name="Almeida C.A."/>
            <person name="Ferrarezi J.A."/>
            <person name="Labate C.A."/>
        </authorList>
    </citation>
    <scope>NUCLEOTIDE SEQUENCE</scope>
    <source>
        <strain evidence="2">MF-1</strain>
    </source>
</reference>
<evidence type="ECO:0000313" key="3">
    <source>
        <dbReference type="Proteomes" id="UP000765509"/>
    </source>
</evidence>
<feature type="region of interest" description="Disordered" evidence="1">
    <location>
        <begin position="44"/>
        <end position="84"/>
    </location>
</feature>
<keyword evidence="3" id="KW-1185">Reference proteome</keyword>
<feature type="compositionally biased region" description="Polar residues" evidence="1">
    <location>
        <begin position="46"/>
        <end position="68"/>
    </location>
</feature>
<dbReference type="AlphaFoldDB" id="A0A9Q3L309"/>
<evidence type="ECO:0000256" key="1">
    <source>
        <dbReference type="SAM" id="MobiDB-lite"/>
    </source>
</evidence>
<organism evidence="2 3">
    <name type="scientific">Austropuccinia psidii MF-1</name>
    <dbReference type="NCBI Taxonomy" id="1389203"/>
    <lineage>
        <taxon>Eukaryota</taxon>
        <taxon>Fungi</taxon>
        <taxon>Dikarya</taxon>
        <taxon>Basidiomycota</taxon>
        <taxon>Pucciniomycotina</taxon>
        <taxon>Pucciniomycetes</taxon>
        <taxon>Pucciniales</taxon>
        <taxon>Sphaerophragmiaceae</taxon>
        <taxon>Austropuccinia</taxon>
    </lineage>
</organism>
<sequence length="84" mass="9286">MPANLCQCPRCINNTITYPDGAEILGKYLSERNKRKHQVAFRNAGQELSTTISSDSKAPNQRSSSKISNKMDETAPTLQKSLSD</sequence>
<evidence type="ECO:0000313" key="2">
    <source>
        <dbReference type="EMBL" id="MBW0592830.1"/>
    </source>
</evidence>
<dbReference type="EMBL" id="AVOT02150637">
    <property type="protein sequence ID" value="MBW0592830.1"/>
    <property type="molecule type" value="Genomic_DNA"/>
</dbReference>
<proteinExistence type="predicted"/>
<protein>
    <submittedName>
        <fullName evidence="2">Uncharacterized protein</fullName>
    </submittedName>
</protein>
<comment type="caution">
    <text evidence="2">The sequence shown here is derived from an EMBL/GenBank/DDBJ whole genome shotgun (WGS) entry which is preliminary data.</text>
</comment>
<dbReference type="Proteomes" id="UP000765509">
    <property type="component" value="Unassembled WGS sequence"/>
</dbReference>
<gene>
    <name evidence="2" type="ORF">O181_132545</name>
</gene>
<name>A0A9Q3L309_9BASI</name>